<dbReference type="Proteomes" id="UP001415169">
    <property type="component" value="Unassembled WGS sequence"/>
</dbReference>
<evidence type="ECO:0000313" key="1">
    <source>
        <dbReference type="EMBL" id="GAA4163879.1"/>
    </source>
</evidence>
<proteinExistence type="predicted"/>
<accession>A0ABP7ZM24</accession>
<reference evidence="1" key="2">
    <citation type="submission" date="2023-12" db="EMBL/GenBank/DDBJ databases">
        <authorList>
            <person name="Sun Q."/>
            <person name="Inoue M."/>
        </authorList>
    </citation>
    <scope>NUCLEOTIDE SEQUENCE</scope>
    <source>
        <strain evidence="1">JCM 17590</strain>
    </source>
</reference>
<dbReference type="EMBL" id="BAABBV010000001">
    <property type="protein sequence ID" value="GAA4163879.1"/>
    <property type="molecule type" value="Genomic_DNA"/>
</dbReference>
<reference evidence="1" key="1">
    <citation type="journal article" date="2014" name="Int. J. Syst. Evol. Microbiol.">
        <title>Complete genome of a new Firmicutes species belonging to the dominant human colonic microbiota ('Ruminococcus bicirculans') reveals two chromosomes and a selective capacity to utilize plant glucans.</title>
        <authorList>
            <consortium name="NISC Comparative Sequencing Program"/>
            <person name="Wegmann U."/>
            <person name="Louis P."/>
            <person name="Goesmann A."/>
            <person name="Henrissat B."/>
            <person name="Duncan S.H."/>
            <person name="Flint H.J."/>
        </authorList>
    </citation>
    <scope>NUCLEOTIDE SEQUENCE</scope>
    <source>
        <strain evidence="1">JCM 17590</strain>
    </source>
</reference>
<name>A0ABP7ZM24_9MICO</name>
<evidence type="ECO:0000313" key="2">
    <source>
        <dbReference type="Proteomes" id="UP001415169"/>
    </source>
</evidence>
<sequence>MVCVMDAGPTVMIFDLKGTLLIEHPWPKAGIKYVSNGRRRDRHAKPSSCYRCPEI</sequence>
<gene>
    <name evidence="1" type="ORF">GCM10022286_24970</name>
</gene>
<organism evidence="1 2">
    <name type="scientific">Gryllotalpicola daejeonensis</name>
    <dbReference type="NCBI Taxonomy" id="993087"/>
    <lineage>
        <taxon>Bacteria</taxon>
        <taxon>Bacillati</taxon>
        <taxon>Actinomycetota</taxon>
        <taxon>Actinomycetes</taxon>
        <taxon>Micrococcales</taxon>
        <taxon>Microbacteriaceae</taxon>
        <taxon>Gryllotalpicola</taxon>
    </lineage>
</organism>
<protein>
    <submittedName>
        <fullName evidence="1">Uncharacterized protein</fullName>
    </submittedName>
</protein>
<comment type="caution">
    <text evidence="1">The sequence shown here is derived from an EMBL/GenBank/DDBJ whole genome shotgun (WGS) entry which is preliminary data.</text>
</comment>
<keyword evidence="2" id="KW-1185">Reference proteome</keyword>